<dbReference type="InterPro" id="IPR043519">
    <property type="entry name" value="NT_sf"/>
</dbReference>
<dbReference type="Gene3D" id="3.30.460.10">
    <property type="entry name" value="Beta Polymerase, domain 2"/>
    <property type="match status" value="1"/>
</dbReference>
<proteinExistence type="predicted"/>
<dbReference type="InterPro" id="IPR052548">
    <property type="entry name" value="Type_VII_TA_antitoxin"/>
</dbReference>
<name>A0A6J4QLK5_9ACTN</name>
<dbReference type="GO" id="GO:0016779">
    <property type="term" value="F:nucleotidyltransferase activity"/>
    <property type="evidence" value="ECO:0007669"/>
    <property type="project" value="InterPro"/>
</dbReference>
<protein>
    <recommendedName>
        <fullName evidence="1">Polymerase nucleotidyl transferase domain-containing protein</fullName>
    </recommendedName>
</protein>
<feature type="domain" description="Polymerase nucleotidyl transferase" evidence="1">
    <location>
        <begin position="25"/>
        <end position="92"/>
    </location>
</feature>
<reference evidence="2" key="1">
    <citation type="submission" date="2020-02" db="EMBL/GenBank/DDBJ databases">
        <authorList>
            <person name="Meier V. D."/>
        </authorList>
    </citation>
    <scope>NUCLEOTIDE SEQUENCE</scope>
    <source>
        <strain evidence="2">AVDCRST_MAG80</strain>
    </source>
</reference>
<gene>
    <name evidence="2" type="ORF">AVDCRST_MAG80-2003</name>
</gene>
<dbReference type="PANTHER" id="PTHR33933">
    <property type="entry name" value="NUCLEOTIDYLTRANSFERASE"/>
    <property type="match status" value="1"/>
</dbReference>
<dbReference type="AlphaFoldDB" id="A0A6J4QLK5"/>
<dbReference type="InterPro" id="IPR002934">
    <property type="entry name" value="Polymerase_NTP_transf_dom"/>
</dbReference>
<dbReference type="EMBL" id="CADCVC010000173">
    <property type="protein sequence ID" value="CAA9448426.1"/>
    <property type="molecule type" value="Genomic_DNA"/>
</dbReference>
<dbReference type="SUPFAM" id="SSF81301">
    <property type="entry name" value="Nucleotidyltransferase"/>
    <property type="match status" value="1"/>
</dbReference>
<evidence type="ECO:0000259" key="1">
    <source>
        <dbReference type="Pfam" id="PF01909"/>
    </source>
</evidence>
<dbReference type="PANTHER" id="PTHR33933:SF1">
    <property type="entry name" value="PROTEIN ADENYLYLTRANSFERASE MNTA-RELATED"/>
    <property type="match status" value="1"/>
</dbReference>
<sequence>MLVIANVRSKFFLYRGRRLGEWLPEVVERIVERFDPLRIILFGSLARGEMDYDSDIDLLVVFEEVEWENKRELTVEIRRAIASIPVPIDVIVTDTDEIRRRGHLVGPILRPALEEGKVVYERP</sequence>
<dbReference type="Pfam" id="PF01909">
    <property type="entry name" value="NTP_transf_2"/>
    <property type="match status" value="1"/>
</dbReference>
<organism evidence="2">
    <name type="scientific">uncultured Rubrobacteraceae bacterium</name>
    <dbReference type="NCBI Taxonomy" id="349277"/>
    <lineage>
        <taxon>Bacteria</taxon>
        <taxon>Bacillati</taxon>
        <taxon>Actinomycetota</taxon>
        <taxon>Rubrobacteria</taxon>
        <taxon>Rubrobacterales</taxon>
        <taxon>Rubrobacteraceae</taxon>
        <taxon>environmental samples</taxon>
    </lineage>
</organism>
<dbReference type="CDD" id="cd05403">
    <property type="entry name" value="NT_KNTase_like"/>
    <property type="match status" value="1"/>
</dbReference>
<evidence type="ECO:0000313" key="2">
    <source>
        <dbReference type="EMBL" id="CAA9448426.1"/>
    </source>
</evidence>
<accession>A0A6J4QLK5</accession>